<protein>
    <submittedName>
        <fullName evidence="2">Uncharacterized protein</fullName>
    </submittedName>
</protein>
<evidence type="ECO:0000256" key="1">
    <source>
        <dbReference type="SAM" id="Phobius"/>
    </source>
</evidence>
<keyword evidence="1" id="KW-0472">Membrane</keyword>
<evidence type="ECO:0000313" key="2">
    <source>
        <dbReference type="EMBL" id="TPG45297.1"/>
    </source>
</evidence>
<keyword evidence="3" id="KW-1185">Reference proteome</keyword>
<accession>A0A502F7E8</accession>
<dbReference type="EMBL" id="RCZH01000001">
    <property type="protein sequence ID" value="TPG45297.1"/>
    <property type="molecule type" value="Genomic_DNA"/>
</dbReference>
<comment type="caution">
    <text evidence="2">The sequence shown here is derived from an EMBL/GenBank/DDBJ whole genome shotgun (WGS) entry which is preliminary data.</text>
</comment>
<feature type="transmembrane region" description="Helical" evidence="1">
    <location>
        <begin position="18"/>
        <end position="35"/>
    </location>
</feature>
<sequence length="63" mass="7807">MTKLEKQEGIMKGEKTPFFYFYLSFKYLIISVLYLKNKFYFIFFEKLSVRNYKTQIILMNKKL</sequence>
<reference evidence="2 3" key="1">
    <citation type="journal article" date="2019" name="Environ. Microbiol.">
        <title>Species interactions and distinct microbial communities in high Arctic permafrost affected cryosols are associated with the CH4 and CO2 gas fluxes.</title>
        <authorList>
            <person name="Altshuler I."/>
            <person name="Hamel J."/>
            <person name="Turney S."/>
            <person name="Magnuson E."/>
            <person name="Levesque R."/>
            <person name="Greer C."/>
            <person name="Whyte L.G."/>
        </authorList>
    </citation>
    <scope>NUCLEOTIDE SEQUENCE [LARGE SCALE GENOMIC DNA]</scope>
    <source>
        <strain evidence="2 3">42</strain>
    </source>
</reference>
<proteinExistence type="predicted"/>
<dbReference type="Proteomes" id="UP000319700">
    <property type="component" value="Unassembled WGS sequence"/>
</dbReference>
<keyword evidence="1" id="KW-1133">Transmembrane helix</keyword>
<keyword evidence="1" id="KW-0812">Transmembrane</keyword>
<gene>
    <name evidence="2" type="ORF">EAH81_01470</name>
</gene>
<organism evidence="2 3">
    <name type="scientific">Flavobacterium pectinovorum</name>
    <dbReference type="NCBI Taxonomy" id="29533"/>
    <lineage>
        <taxon>Bacteria</taxon>
        <taxon>Pseudomonadati</taxon>
        <taxon>Bacteroidota</taxon>
        <taxon>Flavobacteriia</taxon>
        <taxon>Flavobacteriales</taxon>
        <taxon>Flavobacteriaceae</taxon>
        <taxon>Flavobacterium</taxon>
    </lineage>
</organism>
<dbReference type="AlphaFoldDB" id="A0A502F7E8"/>
<name>A0A502F7E8_9FLAO</name>
<evidence type="ECO:0000313" key="3">
    <source>
        <dbReference type="Proteomes" id="UP000319700"/>
    </source>
</evidence>